<accession>A0A840U492</accession>
<gene>
    <name evidence="1" type="ORF">HNR38_001006</name>
</gene>
<evidence type="ECO:0000313" key="1">
    <source>
        <dbReference type="EMBL" id="MBB5320534.1"/>
    </source>
</evidence>
<sequence length="168" mass="17875">MKNIKKLNLFGCATLFTVALVTGYQLQAGESQSPDEAAATASATMTVYKSASCGCCAGWVEHLKQNGFDVEVRNTNNLNAVKAKFNVPGAMASCHTGVMDGQVFEGHVPASDIRRFIGGEYHAFGQQTHGIAVPGMPHGAPGMETGRQDAYEVVAFSENGRSQAVNRY</sequence>
<dbReference type="AlphaFoldDB" id="A0A840U492"/>
<protein>
    <recommendedName>
        <fullName evidence="3">CopG protein</fullName>
    </recommendedName>
</protein>
<name>A0A840U492_9GAMM</name>
<organism evidence="1 2">
    <name type="scientific">Marinobacter oulmenensis</name>
    <dbReference type="NCBI Taxonomy" id="643747"/>
    <lineage>
        <taxon>Bacteria</taxon>
        <taxon>Pseudomonadati</taxon>
        <taxon>Pseudomonadota</taxon>
        <taxon>Gammaproteobacteria</taxon>
        <taxon>Pseudomonadales</taxon>
        <taxon>Marinobacteraceae</taxon>
        <taxon>Marinobacter</taxon>
    </lineage>
</organism>
<dbReference type="Pfam" id="PF04214">
    <property type="entry name" value="DUF411"/>
    <property type="match status" value="1"/>
</dbReference>
<dbReference type="SUPFAM" id="SSF52833">
    <property type="entry name" value="Thioredoxin-like"/>
    <property type="match status" value="1"/>
</dbReference>
<dbReference type="Proteomes" id="UP000591735">
    <property type="component" value="Unassembled WGS sequence"/>
</dbReference>
<proteinExistence type="predicted"/>
<evidence type="ECO:0008006" key="3">
    <source>
        <dbReference type="Google" id="ProtNLM"/>
    </source>
</evidence>
<dbReference type="EMBL" id="JACHFE010000002">
    <property type="protein sequence ID" value="MBB5320534.1"/>
    <property type="molecule type" value="Genomic_DNA"/>
</dbReference>
<comment type="caution">
    <text evidence="1">The sequence shown here is derived from an EMBL/GenBank/DDBJ whole genome shotgun (WGS) entry which is preliminary data.</text>
</comment>
<evidence type="ECO:0000313" key="2">
    <source>
        <dbReference type="Proteomes" id="UP000591735"/>
    </source>
</evidence>
<reference evidence="1 2" key="1">
    <citation type="submission" date="2020-08" db="EMBL/GenBank/DDBJ databases">
        <title>Genomic Encyclopedia of Type Strains, Phase IV (KMG-IV): sequencing the most valuable type-strain genomes for metagenomic binning, comparative biology and taxonomic classification.</title>
        <authorList>
            <person name="Goeker M."/>
        </authorList>
    </citation>
    <scope>NUCLEOTIDE SEQUENCE [LARGE SCALE GENOMIC DNA]</scope>
    <source>
        <strain evidence="1 2">DSM 22359</strain>
    </source>
</reference>
<dbReference type="InterPro" id="IPR036249">
    <property type="entry name" value="Thioredoxin-like_sf"/>
</dbReference>
<dbReference type="InterPro" id="IPR007332">
    <property type="entry name" value="DUF411"/>
</dbReference>
<keyword evidence="2" id="KW-1185">Reference proteome</keyword>
<dbReference type="RefSeq" id="WP_183700415.1">
    <property type="nucleotide sequence ID" value="NZ_JACHFE010000002.1"/>
</dbReference>